<dbReference type="Gene3D" id="3.40.47.10">
    <property type="match status" value="1"/>
</dbReference>
<accession>A0A932CQS2</accession>
<dbReference type="InterPro" id="IPR055140">
    <property type="entry name" value="Thiolase_C_2"/>
</dbReference>
<evidence type="ECO:0000259" key="1">
    <source>
        <dbReference type="Pfam" id="PF22691"/>
    </source>
</evidence>
<dbReference type="PIRSF" id="PIRSF000429">
    <property type="entry name" value="Ac-CoA_Ac_transf"/>
    <property type="match status" value="1"/>
</dbReference>
<dbReference type="Proteomes" id="UP000769766">
    <property type="component" value="Unassembled WGS sequence"/>
</dbReference>
<proteinExistence type="predicted"/>
<dbReference type="AlphaFoldDB" id="A0A932CQS2"/>
<dbReference type="EMBL" id="JACPRF010000338">
    <property type="protein sequence ID" value="MBI2877416.1"/>
    <property type="molecule type" value="Genomic_DNA"/>
</dbReference>
<dbReference type="Pfam" id="PF22691">
    <property type="entry name" value="Thiolase_C_1"/>
    <property type="match status" value="1"/>
</dbReference>
<dbReference type="PANTHER" id="PTHR42870">
    <property type="entry name" value="ACETYL-COA C-ACETYLTRANSFERASE"/>
    <property type="match status" value="1"/>
</dbReference>
<dbReference type="InterPro" id="IPR016039">
    <property type="entry name" value="Thiolase-like"/>
</dbReference>
<name>A0A932CQS2_UNCTE</name>
<protein>
    <submittedName>
        <fullName evidence="2">Thiolase family protein</fullName>
    </submittedName>
</protein>
<dbReference type="SUPFAM" id="SSF53901">
    <property type="entry name" value="Thiolase-like"/>
    <property type="match status" value="2"/>
</dbReference>
<sequence length="386" mass="40616">MSLKRKAAIVGISEMKPTKAPEGRTALGIIAEVAREAIADAGLKKGDIDGILAGAALGDFCLMWPSAIAEYLKIYPQYADVVDIGGASCTGMAWRAAAAIQAGLCQTVLCVVGDAWDVARFYEKELPFPSTEAEFENPYGPMGANSGYALITHRHMYEYGTTPAQLAKIAVDQRTNACANPTALFSGKPLTIAEVLSSPVVVDPIHLLEIVMPCTGGAAFVITAADRAQAGPHPPIYLLGAGECCTHTAITYAPSLTTSPVKVSAQKAFEMAGLTPQEMDLVAPYDCYPITVLITLEDAGFCQKGEGGRFVEETDLTYRGTLPLNTHGGQLSFGQPGLAGGMSHLLEAVRQLMGRAGGRQVQDAELAFVNGNGGIMSEECSIVLGR</sequence>
<gene>
    <name evidence="2" type="ORF">HYY20_11090</name>
</gene>
<dbReference type="CDD" id="cd00829">
    <property type="entry name" value="SCP-x_thiolase"/>
    <property type="match status" value="1"/>
</dbReference>
<dbReference type="PANTHER" id="PTHR42870:SF1">
    <property type="entry name" value="NON-SPECIFIC LIPID-TRANSFER PROTEIN-LIKE 2"/>
    <property type="match status" value="1"/>
</dbReference>
<reference evidence="2" key="1">
    <citation type="submission" date="2020-07" db="EMBL/GenBank/DDBJ databases">
        <title>Huge and variable diversity of episymbiotic CPR bacteria and DPANN archaea in groundwater ecosystems.</title>
        <authorList>
            <person name="He C.Y."/>
            <person name="Keren R."/>
            <person name="Whittaker M."/>
            <person name="Farag I.F."/>
            <person name="Doudna J."/>
            <person name="Cate J.H.D."/>
            <person name="Banfield J.F."/>
        </authorList>
    </citation>
    <scope>NUCLEOTIDE SEQUENCE</scope>
    <source>
        <strain evidence="2">NC_groundwater_672_Ag_B-0.1um_62_36</strain>
    </source>
</reference>
<comment type="caution">
    <text evidence="2">The sequence shown here is derived from an EMBL/GenBank/DDBJ whole genome shotgun (WGS) entry which is preliminary data.</text>
</comment>
<evidence type="ECO:0000313" key="2">
    <source>
        <dbReference type="EMBL" id="MBI2877416.1"/>
    </source>
</evidence>
<dbReference type="InterPro" id="IPR002155">
    <property type="entry name" value="Thiolase"/>
</dbReference>
<organism evidence="2 3">
    <name type="scientific">Tectimicrobiota bacterium</name>
    <dbReference type="NCBI Taxonomy" id="2528274"/>
    <lineage>
        <taxon>Bacteria</taxon>
        <taxon>Pseudomonadati</taxon>
        <taxon>Nitrospinota/Tectimicrobiota group</taxon>
        <taxon>Candidatus Tectimicrobiota</taxon>
    </lineage>
</organism>
<feature type="domain" description="Thiolase C-terminal" evidence="1">
    <location>
        <begin position="242"/>
        <end position="386"/>
    </location>
</feature>
<evidence type="ECO:0000313" key="3">
    <source>
        <dbReference type="Proteomes" id="UP000769766"/>
    </source>
</evidence>
<dbReference type="GO" id="GO:0003988">
    <property type="term" value="F:acetyl-CoA C-acyltransferase activity"/>
    <property type="evidence" value="ECO:0007669"/>
    <property type="project" value="UniProtKB-ARBA"/>
</dbReference>